<dbReference type="Gene3D" id="3.30.1150.10">
    <property type="match status" value="1"/>
</dbReference>
<keyword evidence="2" id="KW-0732">Signal</keyword>
<protein>
    <recommendedName>
        <fullName evidence="5">Protein TolA</fullName>
    </recommendedName>
</protein>
<feature type="region of interest" description="Disordered" evidence="1">
    <location>
        <begin position="56"/>
        <end position="201"/>
    </location>
</feature>
<dbReference type="RefSeq" id="WP_111195872.1">
    <property type="nucleotide sequence ID" value="NZ_QKVK01000001.1"/>
</dbReference>
<evidence type="ECO:0000256" key="1">
    <source>
        <dbReference type="SAM" id="MobiDB-lite"/>
    </source>
</evidence>
<evidence type="ECO:0000313" key="4">
    <source>
        <dbReference type="Proteomes" id="UP000248795"/>
    </source>
</evidence>
<sequence length="307" mass="32758">MKGSLAASITFHAAILAAALVVLPKPKYETPPVEAINVDISNIADANKLMAMAPDAPAKVEKPAPKKAEVIKKTDETLKVAEKEVTAAKEAAPEPPPPPPEATPTPPKPPKAEPPPPDSSAMADLLKEVEDTPPPPKPAPPKPAPPKPSKKPPEKPKKVVKLDTDKLEALLNKENDEKTTNASEATTDGTPTQGEKTLQGKDQGLSATAIAAFVQKIRECWIIPPGAREGNITVKVHILLNEDGSVNGQPEVMNGPGDYLFSTTAQSTVTAILGCQNYDFLPKEQYDVWKDLVLNFNPNMFADMATQ</sequence>
<accession>A0A2W2BE61</accession>
<reference evidence="4" key="1">
    <citation type="submission" date="2018-06" db="EMBL/GenBank/DDBJ databases">
        <title>Aestuariibacter litoralis strain KCTC 52945T.</title>
        <authorList>
            <person name="Li X."/>
            <person name="Salam N."/>
            <person name="Li J.-L."/>
            <person name="Chen Y.-M."/>
            <person name="Yang Z.-W."/>
            <person name="Zhang L.-Y."/>
            <person name="Han M.-X."/>
            <person name="Xiao M."/>
            <person name="Li W.-J."/>
        </authorList>
    </citation>
    <scope>NUCLEOTIDE SEQUENCE [LARGE SCALE GENOMIC DNA]</scope>
    <source>
        <strain evidence="4">KCTC 52945</strain>
    </source>
</reference>
<feature type="compositionally biased region" description="Basic and acidic residues" evidence="1">
    <location>
        <begin position="151"/>
        <end position="179"/>
    </location>
</feature>
<feature type="compositionally biased region" description="Pro residues" evidence="1">
    <location>
        <begin position="93"/>
        <end position="118"/>
    </location>
</feature>
<proteinExistence type="predicted"/>
<name>A0A2W2BE61_9HYPH</name>
<evidence type="ECO:0008006" key="5">
    <source>
        <dbReference type="Google" id="ProtNLM"/>
    </source>
</evidence>
<comment type="caution">
    <text evidence="3">The sequence shown here is derived from an EMBL/GenBank/DDBJ whole genome shotgun (WGS) entry which is preliminary data.</text>
</comment>
<feature type="signal peptide" evidence="2">
    <location>
        <begin position="1"/>
        <end position="18"/>
    </location>
</feature>
<organism evidence="3 4">
    <name type="scientific">Aestuariivirga litoralis</name>
    <dbReference type="NCBI Taxonomy" id="2650924"/>
    <lineage>
        <taxon>Bacteria</taxon>
        <taxon>Pseudomonadati</taxon>
        <taxon>Pseudomonadota</taxon>
        <taxon>Alphaproteobacteria</taxon>
        <taxon>Hyphomicrobiales</taxon>
        <taxon>Aestuariivirgaceae</taxon>
        <taxon>Aestuariivirga</taxon>
    </lineage>
</organism>
<evidence type="ECO:0000256" key="2">
    <source>
        <dbReference type="SAM" id="SignalP"/>
    </source>
</evidence>
<feature type="compositionally biased region" description="Pro residues" evidence="1">
    <location>
        <begin position="132"/>
        <end position="147"/>
    </location>
</feature>
<evidence type="ECO:0000313" key="3">
    <source>
        <dbReference type="EMBL" id="PZF78544.1"/>
    </source>
</evidence>
<feature type="chain" id="PRO_5016007698" description="Protein TolA" evidence="2">
    <location>
        <begin position="19"/>
        <end position="307"/>
    </location>
</feature>
<dbReference type="EMBL" id="QKVK01000001">
    <property type="protein sequence ID" value="PZF78544.1"/>
    <property type="molecule type" value="Genomic_DNA"/>
</dbReference>
<gene>
    <name evidence="3" type="ORF">DK847_01680</name>
</gene>
<feature type="compositionally biased region" description="Basic and acidic residues" evidence="1">
    <location>
        <begin position="58"/>
        <end position="87"/>
    </location>
</feature>
<dbReference type="AlphaFoldDB" id="A0A2W2BE61"/>
<keyword evidence="4" id="KW-1185">Reference proteome</keyword>
<feature type="compositionally biased region" description="Polar residues" evidence="1">
    <location>
        <begin position="180"/>
        <end position="196"/>
    </location>
</feature>
<dbReference type="SUPFAM" id="SSF74653">
    <property type="entry name" value="TolA/TonB C-terminal domain"/>
    <property type="match status" value="1"/>
</dbReference>
<dbReference type="Proteomes" id="UP000248795">
    <property type="component" value="Unassembled WGS sequence"/>
</dbReference>